<dbReference type="Proteomes" id="UP000314980">
    <property type="component" value="Unassembled WGS sequence"/>
</dbReference>
<evidence type="ECO:0000313" key="3">
    <source>
        <dbReference type="Proteomes" id="UP000314980"/>
    </source>
</evidence>
<dbReference type="GeneTree" id="ENSGT00940000178458"/>
<dbReference type="AlphaFoldDB" id="A0A4W6BW62"/>
<protein>
    <submittedName>
        <fullName evidence="2">Uncharacterized protein</fullName>
    </submittedName>
</protein>
<proteinExistence type="predicted"/>
<accession>A0A4W6BW62</accession>
<feature type="compositionally biased region" description="Basic and acidic residues" evidence="1">
    <location>
        <begin position="7"/>
        <end position="19"/>
    </location>
</feature>
<keyword evidence="3" id="KW-1185">Reference proteome</keyword>
<organism evidence="2 3">
    <name type="scientific">Lates calcarifer</name>
    <name type="common">Barramundi</name>
    <name type="synonym">Holocentrus calcarifer</name>
    <dbReference type="NCBI Taxonomy" id="8187"/>
    <lineage>
        <taxon>Eukaryota</taxon>
        <taxon>Metazoa</taxon>
        <taxon>Chordata</taxon>
        <taxon>Craniata</taxon>
        <taxon>Vertebrata</taxon>
        <taxon>Euteleostomi</taxon>
        <taxon>Actinopterygii</taxon>
        <taxon>Neopterygii</taxon>
        <taxon>Teleostei</taxon>
        <taxon>Neoteleostei</taxon>
        <taxon>Acanthomorphata</taxon>
        <taxon>Carangaria</taxon>
        <taxon>Carangaria incertae sedis</taxon>
        <taxon>Centropomidae</taxon>
        <taxon>Lates</taxon>
    </lineage>
</organism>
<evidence type="ECO:0000313" key="2">
    <source>
        <dbReference type="Ensembl" id="ENSLCAP00010003649.1"/>
    </source>
</evidence>
<dbReference type="Ensembl" id="ENSLCAT00010003750.1">
    <property type="protein sequence ID" value="ENSLCAP00010003649.1"/>
    <property type="gene ID" value="ENSLCAG00010001887.1"/>
</dbReference>
<name>A0A4W6BW62_LATCA</name>
<dbReference type="InParanoid" id="A0A4W6BW62"/>
<sequence length="58" mass="6058">MTEDAEEKGGGGEGKRGQDPDITMATADSGVKPLQNAMKMAKVAIQLDGGSRHEVETL</sequence>
<feature type="region of interest" description="Disordered" evidence="1">
    <location>
        <begin position="1"/>
        <end position="26"/>
    </location>
</feature>
<reference evidence="2" key="2">
    <citation type="submission" date="2025-08" db="UniProtKB">
        <authorList>
            <consortium name="Ensembl"/>
        </authorList>
    </citation>
    <scope>IDENTIFICATION</scope>
</reference>
<reference evidence="2" key="3">
    <citation type="submission" date="2025-09" db="UniProtKB">
        <authorList>
            <consortium name="Ensembl"/>
        </authorList>
    </citation>
    <scope>IDENTIFICATION</scope>
</reference>
<evidence type="ECO:0000256" key="1">
    <source>
        <dbReference type="SAM" id="MobiDB-lite"/>
    </source>
</evidence>
<reference evidence="3" key="1">
    <citation type="submission" date="2015-09" db="EMBL/GenBank/DDBJ databases">
        <authorList>
            <person name="Sai Rama Sridatta P."/>
        </authorList>
    </citation>
    <scope>NUCLEOTIDE SEQUENCE [LARGE SCALE GENOMIC DNA]</scope>
</reference>